<name>A0ABU3Q9W7_9SPHN</name>
<dbReference type="EMBL" id="JAVUPU010000007">
    <property type="protein sequence ID" value="MDT9600102.1"/>
    <property type="molecule type" value="Genomic_DNA"/>
</dbReference>
<dbReference type="PANTHER" id="PTHR47723">
    <property type="entry name" value="OS05G0353850 PROTEIN"/>
    <property type="match status" value="1"/>
</dbReference>
<proteinExistence type="predicted"/>
<dbReference type="InterPro" id="IPR036397">
    <property type="entry name" value="RNaseH_sf"/>
</dbReference>
<dbReference type="InterPro" id="IPR012337">
    <property type="entry name" value="RNaseH-like_sf"/>
</dbReference>
<evidence type="ECO:0000259" key="1">
    <source>
        <dbReference type="Pfam" id="PF13456"/>
    </source>
</evidence>
<dbReference type="Proteomes" id="UP001259572">
    <property type="component" value="Unassembled WGS sequence"/>
</dbReference>
<dbReference type="PANTHER" id="PTHR47723:SF19">
    <property type="entry name" value="POLYNUCLEOTIDYL TRANSFERASE, RIBONUCLEASE H-LIKE SUPERFAMILY PROTEIN"/>
    <property type="match status" value="1"/>
</dbReference>
<protein>
    <submittedName>
        <fullName evidence="2">Reverse transcriptase-like protein</fullName>
    </submittedName>
</protein>
<dbReference type="SUPFAM" id="SSF53098">
    <property type="entry name" value="Ribonuclease H-like"/>
    <property type="match status" value="1"/>
</dbReference>
<accession>A0ABU3Q9W7</accession>
<dbReference type="Pfam" id="PF13456">
    <property type="entry name" value="RVT_3"/>
    <property type="match status" value="1"/>
</dbReference>
<organism evidence="2 3">
    <name type="scientific">Sphingosinicella rhizophila</name>
    <dbReference type="NCBI Taxonomy" id="3050082"/>
    <lineage>
        <taxon>Bacteria</taxon>
        <taxon>Pseudomonadati</taxon>
        <taxon>Pseudomonadota</taxon>
        <taxon>Alphaproteobacteria</taxon>
        <taxon>Sphingomonadales</taxon>
        <taxon>Sphingosinicellaceae</taxon>
        <taxon>Sphingosinicella</taxon>
    </lineage>
</organism>
<dbReference type="RefSeq" id="WP_315727201.1">
    <property type="nucleotide sequence ID" value="NZ_JAVUPU010000007.1"/>
</dbReference>
<feature type="domain" description="RNase H type-1" evidence="1">
    <location>
        <begin position="12"/>
        <end position="102"/>
    </location>
</feature>
<keyword evidence="3" id="KW-1185">Reference proteome</keyword>
<evidence type="ECO:0000313" key="2">
    <source>
        <dbReference type="EMBL" id="MDT9600102.1"/>
    </source>
</evidence>
<reference evidence="2 3" key="1">
    <citation type="submission" date="2023-05" db="EMBL/GenBank/DDBJ databases">
        <authorList>
            <person name="Guo Y."/>
        </authorList>
    </citation>
    <scope>NUCLEOTIDE SEQUENCE [LARGE SCALE GENOMIC DNA]</scope>
    <source>
        <strain evidence="2 3">GR2756</strain>
    </source>
</reference>
<sequence length="124" mass="13540">MMETAVVARGRVFHRPAQGQGSSHLAEFLALLHALDVAAELGAQDIVLLGDSLTVVEQANKRLPCRSARIRECLAAFEEKARAFASVRVRHIKRTQNLAGIALGKLREATTSASMYGIRQETRS</sequence>
<dbReference type="InterPro" id="IPR002156">
    <property type="entry name" value="RNaseH_domain"/>
</dbReference>
<comment type="caution">
    <text evidence="2">The sequence shown here is derived from an EMBL/GenBank/DDBJ whole genome shotgun (WGS) entry which is preliminary data.</text>
</comment>
<dbReference type="InterPro" id="IPR053151">
    <property type="entry name" value="RNase_H-like"/>
</dbReference>
<gene>
    <name evidence="2" type="ORF">RQX22_14170</name>
</gene>
<evidence type="ECO:0000313" key="3">
    <source>
        <dbReference type="Proteomes" id="UP001259572"/>
    </source>
</evidence>
<dbReference type="Gene3D" id="3.30.420.10">
    <property type="entry name" value="Ribonuclease H-like superfamily/Ribonuclease H"/>
    <property type="match status" value="1"/>
</dbReference>